<keyword evidence="4 5" id="KW-0046">Antibiotic resistance</keyword>
<dbReference type="GO" id="GO:0030655">
    <property type="term" value="P:beta-lactam antibiotic catabolic process"/>
    <property type="evidence" value="ECO:0007669"/>
    <property type="project" value="InterPro"/>
</dbReference>
<dbReference type="InterPro" id="IPR000871">
    <property type="entry name" value="Beta-lactam_class-A"/>
</dbReference>
<evidence type="ECO:0000256" key="6">
    <source>
        <dbReference type="SAM" id="SignalP"/>
    </source>
</evidence>
<proteinExistence type="inferred from homology"/>
<comment type="similarity">
    <text evidence="1 5">Belongs to the class-A beta-lactamase family.</text>
</comment>
<dbReference type="GO" id="GO:0008800">
    <property type="term" value="F:beta-lactamase activity"/>
    <property type="evidence" value="ECO:0007669"/>
    <property type="project" value="UniProtKB-UniRule"/>
</dbReference>
<feature type="domain" description="Beta-lactamase class A catalytic" evidence="7">
    <location>
        <begin position="53"/>
        <end position="267"/>
    </location>
</feature>
<dbReference type="InterPro" id="IPR012338">
    <property type="entry name" value="Beta-lactam/transpept-like"/>
</dbReference>
<dbReference type="SUPFAM" id="SSF56601">
    <property type="entry name" value="beta-lactamase/transpeptidase-like"/>
    <property type="match status" value="1"/>
</dbReference>
<evidence type="ECO:0000313" key="8">
    <source>
        <dbReference type="EMBL" id="OLF18396.1"/>
    </source>
</evidence>
<evidence type="ECO:0000256" key="4">
    <source>
        <dbReference type="ARBA" id="ARBA00023251"/>
    </source>
</evidence>
<name>A0A1Q8CVN4_9PSEU</name>
<feature type="signal peptide" evidence="6">
    <location>
        <begin position="1"/>
        <end position="21"/>
    </location>
</feature>
<dbReference type="AlphaFoldDB" id="A0A1Q8CVN4"/>
<dbReference type="PANTHER" id="PTHR35333">
    <property type="entry name" value="BETA-LACTAMASE"/>
    <property type="match status" value="1"/>
</dbReference>
<dbReference type="Pfam" id="PF13354">
    <property type="entry name" value="Beta-lactamase2"/>
    <property type="match status" value="1"/>
</dbReference>
<gene>
    <name evidence="8" type="ORF">BU204_06925</name>
</gene>
<sequence length="293" mass="30766">MLSGLSGLLATSTVLASPAAAAGRWVVAAPTGLARLRELEAGFGGRIGVAARRGGRTLHYRAGERFAMLSTAKALVVAAVLHRAWPCDPGLLDLVVRYGADDLVEHSPVTERHVDAGMTVEALCDAAIRQSDNTAANLLLRQLGGPDDLTRFARFIGDRVTRLDRWETELNSNLPGDPRDTTTPAAMAADLEALVLGDVLAAEDRERLTGWLVGNTTGDARVRAGLPGWRVGDKTGTGAYGAANDIGVAWPPSGSPAGPPLVLAVFTTRPEEAAEPADEVVAEIARVVAEELR</sequence>
<dbReference type="PROSITE" id="PS00146">
    <property type="entry name" value="BETA_LACTAMASE_A"/>
    <property type="match status" value="1"/>
</dbReference>
<comment type="catalytic activity">
    <reaction evidence="5">
        <text>a beta-lactam + H2O = a substituted beta-amino acid</text>
        <dbReference type="Rhea" id="RHEA:20401"/>
        <dbReference type="ChEBI" id="CHEBI:15377"/>
        <dbReference type="ChEBI" id="CHEBI:35627"/>
        <dbReference type="ChEBI" id="CHEBI:140347"/>
        <dbReference type="EC" id="3.5.2.6"/>
    </reaction>
</comment>
<evidence type="ECO:0000256" key="1">
    <source>
        <dbReference type="ARBA" id="ARBA00009009"/>
    </source>
</evidence>
<keyword evidence="3 5" id="KW-0378">Hydrolase</keyword>
<keyword evidence="6" id="KW-0732">Signal</keyword>
<dbReference type="PRINTS" id="PR00118">
    <property type="entry name" value="BLACTAMASEA"/>
</dbReference>
<dbReference type="EMBL" id="MSIE01000008">
    <property type="protein sequence ID" value="OLF18396.1"/>
    <property type="molecule type" value="Genomic_DNA"/>
</dbReference>
<evidence type="ECO:0000313" key="9">
    <source>
        <dbReference type="Proteomes" id="UP000185596"/>
    </source>
</evidence>
<dbReference type="STRING" id="1912961.BU204_06925"/>
<feature type="chain" id="PRO_5013248891" description="Beta-lactamase" evidence="6">
    <location>
        <begin position="22"/>
        <end position="293"/>
    </location>
</feature>
<evidence type="ECO:0000256" key="3">
    <source>
        <dbReference type="ARBA" id="ARBA00022801"/>
    </source>
</evidence>
<comment type="caution">
    <text evidence="8">The sequence shown here is derived from an EMBL/GenBank/DDBJ whole genome shotgun (WGS) entry which is preliminary data.</text>
</comment>
<dbReference type="InterPro" id="IPR023650">
    <property type="entry name" value="Beta-lactam_class-A_AS"/>
</dbReference>
<dbReference type="EC" id="3.5.2.6" evidence="2 5"/>
<dbReference type="InterPro" id="IPR045155">
    <property type="entry name" value="Beta-lactam_cat"/>
</dbReference>
<accession>A0A1Q8CVN4</accession>
<dbReference type="Gene3D" id="3.40.710.10">
    <property type="entry name" value="DD-peptidase/beta-lactamase superfamily"/>
    <property type="match status" value="1"/>
</dbReference>
<dbReference type="NCBIfam" id="NF033103">
    <property type="entry name" value="bla_class_A"/>
    <property type="match status" value="1"/>
</dbReference>
<dbReference type="PANTHER" id="PTHR35333:SF3">
    <property type="entry name" value="BETA-LACTAMASE-TYPE TRANSPEPTIDASE FOLD CONTAINING PROTEIN"/>
    <property type="match status" value="1"/>
</dbReference>
<dbReference type="GO" id="GO:0046677">
    <property type="term" value="P:response to antibiotic"/>
    <property type="evidence" value="ECO:0007669"/>
    <property type="project" value="UniProtKB-UniRule"/>
</dbReference>
<evidence type="ECO:0000259" key="7">
    <source>
        <dbReference type="Pfam" id="PF13354"/>
    </source>
</evidence>
<keyword evidence="9" id="KW-1185">Reference proteome</keyword>
<evidence type="ECO:0000256" key="5">
    <source>
        <dbReference type="RuleBase" id="RU361140"/>
    </source>
</evidence>
<organism evidence="8 9">
    <name type="scientific">Actinophytocola xanthii</name>
    <dbReference type="NCBI Taxonomy" id="1912961"/>
    <lineage>
        <taxon>Bacteria</taxon>
        <taxon>Bacillati</taxon>
        <taxon>Actinomycetota</taxon>
        <taxon>Actinomycetes</taxon>
        <taxon>Pseudonocardiales</taxon>
        <taxon>Pseudonocardiaceae</taxon>
    </lineage>
</organism>
<evidence type="ECO:0000256" key="2">
    <source>
        <dbReference type="ARBA" id="ARBA00012865"/>
    </source>
</evidence>
<dbReference type="Proteomes" id="UP000185596">
    <property type="component" value="Unassembled WGS sequence"/>
</dbReference>
<reference evidence="8 9" key="1">
    <citation type="submission" date="2016-12" db="EMBL/GenBank/DDBJ databases">
        <title>The draft genome sequence of Actinophytocola sp. 11-183.</title>
        <authorList>
            <person name="Wang W."/>
            <person name="Yuan L."/>
        </authorList>
    </citation>
    <scope>NUCLEOTIDE SEQUENCE [LARGE SCALE GENOMIC DNA]</scope>
    <source>
        <strain evidence="8 9">11-183</strain>
    </source>
</reference>
<protein>
    <recommendedName>
        <fullName evidence="2 5">Beta-lactamase</fullName>
        <ecNumber evidence="2 5">3.5.2.6</ecNumber>
    </recommendedName>
</protein>